<accession>A0A7C4TWT8</accession>
<dbReference type="AlphaFoldDB" id="A0A7C4TWT8"/>
<evidence type="ECO:0000313" key="1">
    <source>
        <dbReference type="EMBL" id="HGW60214.1"/>
    </source>
</evidence>
<reference evidence="1" key="1">
    <citation type="journal article" date="2020" name="mSystems">
        <title>Genome- and Community-Level Interaction Insights into Carbon Utilization and Element Cycling Functions of Hydrothermarchaeota in Hydrothermal Sediment.</title>
        <authorList>
            <person name="Zhou Z."/>
            <person name="Liu Y."/>
            <person name="Xu W."/>
            <person name="Pan J."/>
            <person name="Luo Z.H."/>
            <person name="Li M."/>
        </authorList>
    </citation>
    <scope>NUCLEOTIDE SEQUENCE [LARGE SCALE GENOMIC DNA]</scope>
    <source>
        <strain evidence="1">SpSt-794</strain>
    </source>
</reference>
<organism evidence="1">
    <name type="scientific">Caldisericum exile</name>
    <dbReference type="NCBI Taxonomy" id="693075"/>
    <lineage>
        <taxon>Bacteria</taxon>
        <taxon>Pseudomonadati</taxon>
        <taxon>Caldisericota/Cryosericota group</taxon>
        <taxon>Caldisericota</taxon>
        <taxon>Caldisericia</taxon>
        <taxon>Caldisericales</taxon>
        <taxon>Caldisericaceae</taxon>
        <taxon>Caldisericum</taxon>
    </lineage>
</organism>
<protein>
    <submittedName>
        <fullName evidence="1">Uncharacterized protein</fullName>
    </submittedName>
</protein>
<dbReference type="EMBL" id="DTHV01000066">
    <property type="protein sequence ID" value="HGW60214.1"/>
    <property type="molecule type" value="Genomic_DNA"/>
</dbReference>
<sequence length="161" mass="18745">MKVERKVIMGRNTTIPWYKLPPGAKITKEEGIEGLSKRIERCREGKELWDNRFPDGVIPTRVQVITIPYGEFTRIFFDNKDASVLIPKDKVYILVLIDIKKTFRQIVADISFPPGQMELWERQGLFESNRQFVCQEYELIDPLTGTVVEWGYNGKILILPK</sequence>
<proteinExistence type="predicted"/>
<name>A0A7C4TWT8_9BACT</name>
<gene>
    <name evidence="1" type="ORF">ENV82_02065</name>
</gene>
<comment type="caution">
    <text evidence="1">The sequence shown here is derived from an EMBL/GenBank/DDBJ whole genome shotgun (WGS) entry which is preliminary data.</text>
</comment>